<feature type="compositionally biased region" description="Low complexity" evidence="1">
    <location>
        <begin position="278"/>
        <end position="290"/>
    </location>
</feature>
<dbReference type="PROSITE" id="PS50255">
    <property type="entry name" value="CYTOCHROME_B5_2"/>
    <property type="match status" value="1"/>
</dbReference>
<evidence type="ECO:0000313" key="4">
    <source>
        <dbReference type="Proteomes" id="UP001152562"/>
    </source>
</evidence>
<dbReference type="Proteomes" id="UP001152562">
    <property type="component" value="Unassembled WGS sequence"/>
</dbReference>
<dbReference type="PANTHER" id="PTHR10773:SF19">
    <property type="match status" value="1"/>
</dbReference>
<feature type="region of interest" description="Disordered" evidence="1">
    <location>
        <begin position="180"/>
        <end position="247"/>
    </location>
</feature>
<evidence type="ECO:0000313" key="3">
    <source>
        <dbReference type="EMBL" id="CAH4031675.1"/>
    </source>
</evidence>
<dbReference type="SUPFAM" id="SSF55856">
    <property type="entry name" value="Cytochrome b5-like heme/steroid binding domain"/>
    <property type="match status" value="1"/>
</dbReference>
<dbReference type="EMBL" id="CALOZG010000018">
    <property type="protein sequence ID" value="CAH4031675.1"/>
    <property type="molecule type" value="Genomic_DNA"/>
</dbReference>
<dbReference type="InterPro" id="IPR001199">
    <property type="entry name" value="Cyt_B5-like_heme/steroid-bd"/>
</dbReference>
<organism evidence="3 4">
    <name type="scientific">Pieris brassicae</name>
    <name type="common">White butterfly</name>
    <name type="synonym">Large white butterfly</name>
    <dbReference type="NCBI Taxonomy" id="7116"/>
    <lineage>
        <taxon>Eukaryota</taxon>
        <taxon>Metazoa</taxon>
        <taxon>Ecdysozoa</taxon>
        <taxon>Arthropoda</taxon>
        <taxon>Hexapoda</taxon>
        <taxon>Insecta</taxon>
        <taxon>Pterygota</taxon>
        <taxon>Neoptera</taxon>
        <taxon>Endopterygota</taxon>
        <taxon>Lepidoptera</taxon>
        <taxon>Glossata</taxon>
        <taxon>Ditrysia</taxon>
        <taxon>Papilionoidea</taxon>
        <taxon>Pieridae</taxon>
        <taxon>Pierinae</taxon>
        <taxon>Pieris</taxon>
    </lineage>
</organism>
<reference evidence="3" key="1">
    <citation type="submission" date="2022-05" db="EMBL/GenBank/DDBJ databases">
        <authorList>
            <person name="Okamura Y."/>
        </authorList>
    </citation>
    <scope>NUCLEOTIDE SEQUENCE</scope>
</reference>
<dbReference type="Pfam" id="PF00173">
    <property type="entry name" value="Cyt-b5"/>
    <property type="match status" value="1"/>
</dbReference>
<dbReference type="SMART" id="SM01117">
    <property type="entry name" value="Cyt-b5"/>
    <property type="match status" value="1"/>
</dbReference>
<dbReference type="InterPro" id="IPR036400">
    <property type="entry name" value="Cyt_B5-like_heme/steroid_sf"/>
</dbReference>
<gene>
    <name evidence="3" type="ORF">PIBRA_LOCUS8151</name>
</gene>
<evidence type="ECO:0000256" key="1">
    <source>
        <dbReference type="SAM" id="MobiDB-lite"/>
    </source>
</evidence>
<evidence type="ECO:0000259" key="2">
    <source>
        <dbReference type="PROSITE" id="PS50255"/>
    </source>
</evidence>
<feature type="domain" description="Cytochrome b5 heme-binding" evidence="2">
    <location>
        <begin position="2"/>
        <end position="83"/>
    </location>
</feature>
<feature type="compositionally biased region" description="Polar residues" evidence="1">
    <location>
        <begin position="180"/>
        <end position="190"/>
    </location>
</feature>
<dbReference type="Gene3D" id="3.10.120.10">
    <property type="entry name" value="Cytochrome b5-like heme/steroid binding domain"/>
    <property type="match status" value="1"/>
</dbReference>
<dbReference type="PRINTS" id="PR00363">
    <property type="entry name" value="CYTOCHROMEB5"/>
</dbReference>
<feature type="compositionally biased region" description="Polar residues" evidence="1">
    <location>
        <begin position="262"/>
        <end position="277"/>
    </location>
</feature>
<protein>
    <recommendedName>
        <fullName evidence="2">Cytochrome b5 heme-binding domain-containing protein</fullName>
    </recommendedName>
</protein>
<accession>A0A9P0XBA9</accession>
<feature type="region of interest" description="Disordered" evidence="1">
    <location>
        <begin position="259"/>
        <end position="321"/>
    </location>
</feature>
<keyword evidence="4" id="KW-1185">Reference proteome</keyword>
<dbReference type="PANTHER" id="PTHR10773">
    <property type="entry name" value="DNA-DIRECTED RNA POLYMERASES I, II, AND III SUBUNIT RPABC2"/>
    <property type="match status" value="1"/>
</dbReference>
<dbReference type="AlphaFoldDB" id="A0A9P0XBA9"/>
<comment type="caution">
    <text evidence="3">The sequence shown here is derived from an EMBL/GenBank/DDBJ whole genome shotgun (WGS) entry which is preliminary data.</text>
</comment>
<sequence length="485" mass="55396">MDKIITLEKVKKHRRKRGVWIVIHNDVYDVTSYLEEHPGREDALLEVAGQDGTQAFEDVSHSDDARINSRAKIILSMAIGHSENHLESESIQYLPVINSEQIQDCNIPARVYQDITTVKDYFDTECHPISQPNPNDLTLINVKNEDILPSGTEEKQTLFDDITQEPQIAAQFRQQRETANFSFDTDSYPDSQPDYDISLFSDDEESLRTWKKPIKIVPPTDSSESSDSDSDDSDANCSTANDETNYMEMQPSNTEAPILETEQPQSPSSNIHPSSTDSQPPSINIQPPSIDTQPPSIDCQPPRNKSKALKNSGKAYETMSKSNKQIEAKKIGLECSDKCKLKCANQFSREERLALFENFWKMGDLTNQRHFISDNMTKIEPKYRYVRVGGTRQNFNHAYYFPKNDRRIRVCKVYFMNTLAISDKTIRTVVKKNSERLGLMQENRGKHGNQFQLEASLKDGVKAHINSIPRIESHYCRAHTKREPV</sequence>
<proteinExistence type="predicted"/>
<feature type="compositionally biased region" description="Acidic residues" evidence="1">
    <location>
        <begin position="224"/>
        <end position="234"/>
    </location>
</feature>
<name>A0A9P0XBA9_PIEBR</name>
<feature type="compositionally biased region" description="Polar residues" evidence="1">
    <location>
        <begin position="235"/>
        <end position="244"/>
    </location>
</feature>